<keyword evidence="2" id="KW-0489">Methyltransferase</keyword>
<dbReference type="CDD" id="cd02440">
    <property type="entry name" value="AdoMet_MTases"/>
    <property type="match status" value="1"/>
</dbReference>
<gene>
    <name evidence="2" type="ORF">RM553_08420</name>
</gene>
<dbReference type="SUPFAM" id="SSF53335">
    <property type="entry name" value="S-adenosyl-L-methionine-dependent methyltransferases"/>
    <property type="match status" value="1"/>
</dbReference>
<dbReference type="EC" id="2.1.1.-" evidence="2"/>
<feature type="domain" description="Methyltransferase type 11" evidence="1">
    <location>
        <begin position="29"/>
        <end position="118"/>
    </location>
</feature>
<accession>A0ABU3C9G0</accession>
<dbReference type="Pfam" id="PF08241">
    <property type="entry name" value="Methyltransf_11"/>
    <property type="match status" value="1"/>
</dbReference>
<dbReference type="InterPro" id="IPR029063">
    <property type="entry name" value="SAM-dependent_MTases_sf"/>
</dbReference>
<sequence length="219" mass="25694">MIELKFKTFKRAPFFEIAKQLIKGRDKILDIGAGEGSFADYLQKLDIYLLEGNPASVAKLKKRYKNVFQGKLPDLPYENSFFDLIHISHVIEHLHPDDMYKTLKEMDRCCKPGGAIVVSTPLFWSGFYNDLSHIKPYDPLVLEKYFGALQKPNSTREVISKSYTVERLEYRYMEEIPDWNLYRCNGLVLFLLKVLTFLRRSIYKKYIRTGYTIVLRKAN</sequence>
<dbReference type="PANTHER" id="PTHR43861">
    <property type="entry name" value="TRANS-ACONITATE 2-METHYLTRANSFERASE-RELATED"/>
    <property type="match status" value="1"/>
</dbReference>
<dbReference type="GO" id="GO:0008168">
    <property type="term" value="F:methyltransferase activity"/>
    <property type="evidence" value="ECO:0007669"/>
    <property type="project" value="UniProtKB-KW"/>
</dbReference>
<dbReference type="EMBL" id="JAVRHQ010000008">
    <property type="protein sequence ID" value="MDT0642852.1"/>
    <property type="molecule type" value="Genomic_DNA"/>
</dbReference>
<reference evidence="2 3" key="1">
    <citation type="submission" date="2023-09" db="EMBL/GenBank/DDBJ databases">
        <authorList>
            <person name="Rey-Velasco X."/>
        </authorList>
    </citation>
    <scope>NUCLEOTIDE SEQUENCE [LARGE SCALE GENOMIC DNA]</scope>
    <source>
        <strain evidence="2 3">F363</strain>
    </source>
</reference>
<dbReference type="Proteomes" id="UP001262889">
    <property type="component" value="Unassembled WGS sequence"/>
</dbReference>
<organism evidence="2 3">
    <name type="scientific">Autumnicola tepida</name>
    <dbReference type="NCBI Taxonomy" id="3075595"/>
    <lineage>
        <taxon>Bacteria</taxon>
        <taxon>Pseudomonadati</taxon>
        <taxon>Bacteroidota</taxon>
        <taxon>Flavobacteriia</taxon>
        <taxon>Flavobacteriales</taxon>
        <taxon>Flavobacteriaceae</taxon>
        <taxon>Autumnicola</taxon>
    </lineage>
</organism>
<dbReference type="Gene3D" id="3.40.50.150">
    <property type="entry name" value="Vaccinia Virus protein VP39"/>
    <property type="match status" value="1"/>
</dbReference>
<protein>
    <submittedName>
        <fullName evidence="2">Class I SAM-dependent methyltransferase</fullName>
        <ecNumber evidence="2">2.1.1.-</ecNumber>
    </submittedName>
</protein>
<keyword evidence="3" id="KW-1185">Reference proteome</keyword>
<dbReference type="GO" id="GO:0032259">
    <property type="term" value="P:methylation"/>
    <property type="evidence" value="ECO:0007669"/>
    <property type="project" value="UniProtKB-KW"/>
</dbReference>
<dbReference type="RefSeq" id="WP_311534475.1">
    <property type="nucleotide sequence ID" value="NZ_JAVRHQ010000008.1"/>
</dbReference>
<keyword evidence="2" id="KW-0808">Transferase</keyword>
<comment type="caution">
    <text evidence="2">The sequence shown here is derived from an EMBL/GenBank/DDBJ whole genome shotgun (WGS) entry which is preliminary data.</text>
</comment>
<name>A0ABU3C9G0_9FLAO</name>
<proteinExistence type="predicted"/>
<evidence type="ECO:0000313" key="3">
    <source>
        <dbReference type="Proteomes" id="UP001262889"/>
    </source>
</evidence>
<dbReference type="InterPro" id="IPR013216">
    <property type="entry name" value="Methyltransf_11"/>
</dbReference>
<evidence type="ECO:0000313" key="2">
    <source>
        <dbReference type="EMBL" id="MDT0642852.1"/>
    </source>
</evidence>
<evidence type="ECO:0000259" key="1">
    <source>
        <dbReference type="Pfam" id="PF08241"/>
    </source>
</evidence>